<keyword evidence="2 5" id="KW-0238">DNA-binding</keyword>
<dbReference type="PROSITE" id="PS50932">
    <property type="entry name" value="HTH_LACI_2"/>
    <property type="match status" value="1"/>
</dbReference>
<evidence type="ECO:0000256" key="2">
    <source>
        <dbReference type="ARBA" id="ARBA00023125"/>
    </source>
</evidence>
<gene>
    <name evidence="5" type="ORF">LKD48_08875</name>
</gene>
<accession>A0AAE3E4V7</accession>
<dbReference type="SMART" id="SM00354">
    <property type="entry name" value="HTH_LACI"/>
    <property type="match status" value="1"/>
</dbReference>
<sequence length="353" mass="40128">MVTLKEIAQHCGVSVTTVSNIVNNSPKKVRDETRKKVMEAIEELGYHPNYFAQGLRRQRTQTIGVITEDLAQFTTPEIVEGIMKYCEEKKYRVLLQNLRLYSRWQDKWYNDETLIHSVLDPAMKELVSIKADGLIYIAGHEREIHLFEEKTDMPLVLAYCCSDESMTSVEIDDEEGGYQMVSYILAQGYRKLGVISGRADNIHAKRRLLGCQRALFEAGIPYNPSWVLDANWEPEKAYTMTAKLVNAGVDAIFCMSDWMAGGVYNCIHDMGLEVGKDIAVTGFDNEKVANWYIPKMTSSRLPLLEVGTESARLLFEKIEKQDSDDNGADSDTVKHIKIPCEIKIRESVPKRNE</sequence>
<evidence type="ECO:0000256" key="3">
    <source>
        <dbReference type="ARBA" id="ARBA00023163"/>
    </source>
</evidence>
<evidence type="ECO:0000256" key="1">
    <source>
        <dbReference type="ARBA" id="ARBA00023015"/>
    </source>
</evidence>
<comment type="caution">
    <text evidence="5">The sequence shown here is derived from an EMBL/GenBank/DDBJ whole genome shotgun (WGS) entry which is preliminary data.</text>
</comment>
<dbReference type="Gene3D" id="3.40.50.2300">
    <property type="match status" value="2"/>
</dbReference>
<evidence type="ECO:0000313" key="5">
    <source>
        <dbReference type="EMBL" id="MCC2221743.1"/>
    </source>
</evidence>
<dbReference type="PANTHER" id="PTHR30146:SF150">
    <property type="entry name" value="ARABINOSE METABOLISM TRANSCRIPTIONAL REPRESSOR"/>
    <property type="match status" value="1"/>
</dbReference>
<dbReference type="SUPFAM" id="SSF53822">
    <property type="entry name" value="Periplasmic binding protein-like I"/>
    <property type="match status" value="1"/>
</dbReference>
<proteinExistence type="predicted"/>
<organism evidence="5 6">
    <name type="scientific">Anthropogastromicrobium aceti</name>
    <dbReference type="NCBI Taxonomy" id="2981768"/>
    <lineage>
        <taxon>Bacteria</taxon>
        <taxon>Bacillati</taxon>
        <taxon>Bacillota</taxon>
        <taxon>Clostridia</taxon>
        <taxon>Lachnospirales</taxon>
        <taxon>Lachnospiraceae</taxon>
        <taxon>Anthropogastromicrobium</taxon>
    </lineage>
</organism>
<dbReference type="InterPro" id="IPR010982">
    <property type="entry name" value="Lambda_DNA-bd_dom_sf"/>
</dbReference>
<reference evidence="5 6" key="1">
    <citation type="submission" date="2021-10" db="EMBL/GenBank/DDBJ databases">
        <title>Anaerobic single-cell dispensing facilitates the cultivation of human gut bacteria.</title>
        <authorList>
            <person name="Afrizal A."/>
        </authorList>
    </citation>
    <scope>NUCLEOTIDE SEQUENCE [LARGE SCALE GENOMIC DNA]</scope>
    <source>
        <strain evidence="5 6">CLA-AA-H224</strain>
    </source>
</reference>
<dbReference type="Proteomes" id="UP001198200">
    <property type="component" value="Unassembled WGS sequence"/>
</dbReference>
<protein>
    <submittedName>
        <fullName evidence="5">LacI family DNA-binding transcriptional regulator</fullName>
    </submittedName>
</protein>
<dbReference type="InterPro" id="IPR000843">
    <property type="entry name" value="HTH_LacI"/>
</dbReference>
<name>A0AAE3E4V7_9FIRM</name>
<dbReference type="InterPro" id="IPR046335">
    <property type="entry name" value="LacI/GalR-like_sensor"/>
</dbReference>
<evidence type="ECO:0000259" key="4">
    <source>
        <dbReference type="PROSITE" id="PS50932"/>
    </source>
</evidence>
<keyword evidence="3" id="KW-0804">Transcription</keyword>
<dbReference type="Pfam" id="PF00356">
    <property type="entry name" value="LacI"/>
    <property type="match status" value="1"/>
</dbReference>
<dbReference type="InterPro" id="IPR028082">
    <property type="entry name" value="Peripla_BP_I"/>
</dbReference>
<dbReference type="Gene3D" id="1.10.260.40">
    <property type="entry name" value="lambda repressor-like DNA-binding domains"/>
    <property type="match status" value="1"/>
</dbReference>
<keyword evidence="1" id="KW-0805">Transcription regulation</keyword>
<feature type="domain" description="HTH lacI-type" evidence="4">
    <location>
        <begin position="2"/>
        <end position="57"/>
    </location>
</feature>
<dbReference type="CDD" id="cd06288">
    <property type="entry name" value="PBP1_sucrose_transcription_regulator"/>
    <property type="match status" value="1"/>
</dbReference>
<dbReference type="GO" id="GO:0003700">
    <property type="term" value="F:DNA-binding transcription factor activity"/>
    <property type="evidence" value="ECO:0007669"/>
    <property type="project" value="TreeGrafter"/>
</dbReference>
<dbReference type="RefSeq" id="WP_308731808.1">
    <property type="nucleotide sequence ID" value="NZ_JAJEQN010000020.1"/>
</dbReference>
<dbReference type="Pfam" id="PF13377">
    <property type="entry name" value="Peripla_BP_3"/>
    <property type="match status" value="1"/>
</dbReference>
<keyword evidence="6" id="KW-1185">Reference proteome</keyword>
<dbReference type="CDD" id="cd01392">
    <property type="entry name" value="HTH_LacI"/>
    <property type="match status" value="1"/>
</dbReference>
<evidence type="ECO:0000313" key="6">
    <source>
        <dbReference type="Proteomes" id="UP001198200"/>
    </source>
</evidence>
<dbReference type="PANTHER" id="PTHR30146">
    <property type="entry name" value="LACI-RELATED TRANSCRIPTIONAL REPRESSOR"/>
    <property type="match status" value="1"/>
</dbReference>
<dbReference type="GO" id="GO:0000976">
    <property type="term" value="F:transcription cis-regulatory region binding"/>
    <property type="evidence" value="ECO:0007669"/>
    <property type="project" value="TreeGrafter"/>
</dbReference>
<dbReference type="EMBL" id="JAJEQN010000020">
    <property type="protein sequence ID" value="MCC2221743.1"/>
    <property type="molecule type" value="Genomic_DNA"/>
</dbReference>
<dbReference type="AlphaFoldDB" id="A0AAE3E4V7"/>
<dbReference type="SUPFAM" id="SSF47413">
    <property type="entry name" value="lambda repressor-like DNA-binding domains"/>
    <property type="match status" value="1"/>
</dbReference>